<protein>
    <submittedName>
        <fullName evidence="2">Uncharacterized protein</fullName>
    </submittedName>
</protein>
<feature type="transmembrane region" description="Helical" evidence="1">
    <location>
        <begin position="73"/>
        <end position="89"/>
    </location>
</feature>
<reference evidence="3" key="1">
    <citation type="journal article" date="2019" name="Nat. Commun.">
        <title>Expansion of phycobilisome linker gene families in mesophilic red algae.</title>
        <authorList>
            <person name="Lee J."/>
            <person name="Kim D."/>
            <person name="Bhattacharya D."/>
            <person name="Yoon H.S."/>
        </authorList>
    </citation>
    <scope>NUCLEOTIDE SEQUENCE [LARGE SCALE GENOMIC DNA]</scope>
    <source>
        <strain evidence="3">CCMP 1328</strain>
    </source>
</reference>
<name>A0A5J4YTC1_PORPP</name>
<feature type="transmembrane region" description="Helical" evidence="1">
    <location>
        <begin position="101"/>
        <end position="123"/>
    </location>
</feature>
<evidence type="ECO:0000256" key="1">
    <source>
        <dbReference type="SAM" id="Phobius"/>
    </source>
</evidence>
<keyword evidence="1" id="KW-0812">Transmembrane</keyword>
<evidence type="ECO:0000313" key="3">
    <source>
        <dbReference type="Proteomes" id="UP000324585"/>
    </source>
</evidence>
<gene>
    <name evidence="2" type="ORF">FVE85_2992</name>
</gene>
<accession>A0A5J4YTC1</accession>
<dbReference type="Proteomes" id="UP000324585">
    <property type="component" value="Unassembled WGS sequence"/>
</dbReference>
<evidence type="ECO:0000313" key="2">
    <source>
        <dbReference type="EMBL" id="KAA8494751.1"/>
    </source>
</evidence>
<dbReference type="AlphaFoldDB" id="A0A5J4YTC1"/>
<feature type="transmembrane region" description="Helical" evidence="1">
    <location>
        <begin position="33"/>
        <end position="53"/>
    </location>
</feature>
<keyword evidence="3" id="KW-1185">Reference proteome</keyword>
<dbReference type="EMBL" id="VRMN01000004">
    <property type="protein sequence ID" value="KAA8494751.1"/>
    <property type="molecule type" value="Genomic_DNA"/>
</dbReference>
<organism evidence="2 3">
    <name type="scientific">Porphyridium purpureum</name>
    <name type="common">Red alga</name>
    <name type="synonym">Porphyridium cruentum</name>
    <dbReference type="NCBI Taxonomy" id="35688"/>
    <lineage>
        <taxon>Eukaryota</taxon>
        <taxon>Rhodophyta</taxon>
        <taxon>Bangiophyceae</taxon>
        <taxon>Porphyridiales</taxon>
        <taxon>Porphyridiaceae</taxon>
        <taxon>Porphyridium</taxon>
    </lineage>
</organism>
<sequence>MQTFCKVAPLVAGGALAAYMAFTAVSDKPVKKSWVAPAVASAGFLGYSILTVVKEGPMGFWIDHTRDLWGVQIWMDLLLSVAVGWTLMMPRAKKVDMNLPFWGVLTLLTGNIGFLGALARLLFLEENAKPYTPVN</sequence>
<proteinExistence type="predicted"/>
<comment type="caution">
    <text evidence="2">The sequence shown here is derived from an EMBL/GenBank/DDBJ whole genome shotgun (WGS) entry which is preliminary data.</text>
</comment>
<keyword evidence="1" id="KW-0472">Membrane</keyword>
<keyword evidence="1" id="KW-1133">Transmembrane helix</keyword>